<feature type="domain" description="Peptidoglycan binding" evidence="2">
    <location>
        <begin position="107"/>
        <end position="186"/>
    </location>
</feature>
<dbReference type="SUPFAM" id="SSF53955">
    <property type="entry name" value="Lysozyme-like"/>
    <property type="match status" value="1"/>
</dbReference>
<dbReference type="OrthoDB" id="16763at10239"/>
<organism evidence="3 4">
    <name type="scientific">Delftia phage RG-2014</name>
    <dbReference type="NCBI Taxonomy" id="1563661"/>
    <lineage>
        <taxon>Viruses</taxon>
        <taxon>Duplodnaviria</taxon>
        <taxon>Heunggongvirae</taxon>
        <taxon>Uroviricota</taxon>
        <taxon>Caudoviricetes</taxon>
        <taxon>Schitoviridae</taxon>
        <taxon>Dendoorenvirus</taxon>
        <taxon>Dendoorenvirus RG2014</taxon>
    </lineage>
</organism>
<keyword evidence="4" id="KW-1185">Reference proteome</keyword>
<reference evidence="4" key="1">
    <citation type="submission" date="2014-10" db="EMBL/GenBank/DDBJ databases">
        <title>Draft genome sequence of lytic bacteriophage specific to a multidrug resistant bacterium Delftia tsuruhatensis ARB-1.</title>
        <authorList>
            <person name="Bhattacharjee A.S."/>
            <person name="Motlagh A.M."/>
            <person name="Goel R."/>
        </authorList>
    </citation>
    <scope>NUCLEOTIDE SEQUENCE [LARGE SCALE GENOMIC DNA]</scope>
</reference>
<evidence type="ECO:0000259" key="1">
    <source>
        <dbReference type="Pfam" id="PF05838"/>
    </source>
</evidence>
<dbReference type="GeneID" id="24638765"/>
<dbReference type="InterPro" id="IPR023346">
    <property type="entry name" value="Lysozyme-like_dom_sf"/>
</dbReference>
<dbReference type="Pfam" id="PF05838">
    <property type="entry name" value="Glyco_hydro_108"/>
    <property type="match status" value="1"/>
</dbReference>
<dbReference type="InterPro" id="IPR018537">
    <property type="entry name" value="Peptidoglycan-bd_3"/>
</dbReference>
<evidence type="ECO:0000313" key="3">
    <source>
        <dbReference type="EMBL" id="AIU44334.1"/>
    </source>
</evidence>
<dbReference type="CDD" id="cd13926">
    <property type="entry name" value="N-acetylmuramidase_GH108"/>
    <property type="match status" value="1"/>
</dbReference>
<dbReference type="RefSeq" id="YP_009148443.1">
    <property type="nucleotide sequence ID" value="NC_027348.2"/>
</dbReference>
<dbReference type="KEGG" id="vg:24638765"/>
<feature type="domain" description="TtsA-like Glycoside hydrolase family 108" evidence="1">
    <location>
        <begin position="22"/>
        <end position="102"/>
    </location>
</feature>
<dbReference type="Pfam" id="PF09374">
    <property type="entry name" value="PG_binding_3"/>
    <property type="match status" value="1"/>
</dbReference>
<dbReference type="Proteomes" id="UP000030040">
    <property type="component" value="Segment"/>
</dbReference>
<evidence type="ECO:0000313" key="4">
    <source>
        <dbReference type="Proteomes" id="UP000030040"/>
    </source>
</evidence>
<name>A0A097PAP8_9CAUD</name>
<protein>
    <submittedName>
        <fullName evidence="3">Lysis/N-acetlymuramidase</fullName>
    </submittedName>
</protein>
<dbReference type="Gene3D" id="1.20.141.10">
    <property type="entry name" value="Chitosanase, subunit A, domain 1"/>
    <property type="match status" value="1"/>
</dbReference>
<dbReference type="InterPro" id="IPR008565">
    <property type="entry name" value="TtsA-like_GH18_dom"/>
</dbReference>
<sequence>MAMTPKKAGGIAAIIASILGGTVALEQGYSNNPKDPGGATNHGITEKVARAHDYTGDMRDLPVETALDIYAESYVHKPGFTEIVARSPALGKRVIDGGVNVGTRQMSLWFQRGLNAVSRDGKDFPKVVVDGNIGPGTIASYVGLEKKRGRVAACQVMIKLIDGQQTMHYMSLEKMTDFTYGWMTNRIGHVPLEECNEKPPV</sequence>
<proteinExistence type="predicted"/>
<dbReference type="EMBL" id="KM879221">
    <property type="protein sequence ID" value="AIU44334.1"/>
    <property type="molecule type" value="Genomic_DNA"/>
</dbReference>
<gene>
    <name evidence="3" type="ORF">RG2014_080</name>
</gene>
<evidence type="ECO:0000259" key="2">
    <source>
        <dbReference type="Pfam" id="PF09374"/>
    </source>
</evidence>
<accession>A0A097PAP8</accession>